<dbReference type="CDD" id="cd06850">
    <property type="entry name" value="biotinyl_domain"/>
    <property type="match status" value="1"/>
</dbReference>
<dbReference type="AlphaFoldDB" id="A0A1H6F936"/>
<reference evidence="6 7" key="1">
    <citation type="submission" date="2016-10" db="EMBL/GenBank/DDBJ databases">
        <authorList>
            <person name="de Groot N.N."/>
        </authorList>
    </citation>
    <scope>NUCLEOTIDE SEQUENCE [LARGE SCALE GENOMIC DNA]</scope>
    <source>
        <strain evidence="6">MBHS1</strain>
    </source>
</reference>
<evidence type="ECO:0000313" key="7">
    <source>
        <dbReference type="Proteomes" id="UP000236724"/>
    </source>
</evidence>
<evidence type="ECO:0000313" key="6">
    <source>
        <dbReference type="EMBL" id="SEH06627.1"/>
    </source>
</evidence>
<dbReference type="UniPathway" id="UPA00094"/>
<dbReference type="InterPro" id="IPR001249">
    <property type="entry name" value="AcCoA_biotinCC"/>
</dbReference>
<dbReference type="InterPro" id="IPR011053">
    <property type="entry name" value="Single_hybrid_motif"/>
</dbReference>
<keyword evidence="7" id="KW-1185">Reference proteome</keyword>
<keyword evidence="4" id="KW-0443">Lipid metabolism</keyword>
<protein>
    <recommendedName>
        <fullName evidence="2 4">Biotin carboxyl carrier protein of acetyl-CoA carboxylase</fullName>
    </recommendedName>
</protein>
<dbReference type="GO" id="GO:0006633">
    <property type="term" value="P:fatty acid biosynthetic process"/>
    <property type="evidence" value="ECO:0007669"/>
    <property type="project" value="UniProtKB-UniPathway"/>
</dbReference>
<dbReference type="InterPro" id="IPR000089">
    <property type="entry name" value="Biotin_lipoyl"/>
</dbReference>
<dbReference type="Pfam" id="PF00364">
    <property type="entry name" value="Biotin_lipoyl"/>
    <property type="match status" value="1"/>
</dbReference>
<gene>
    <name evidence="6" type="primary">accB</name>
    <name evidence="6" type="ORF">MBHS_02491</name>
</gene>
<dbReference type="NCBIfam" id="TIGR00531">
    <property type="entry name" value="BCCP"/>
    <property type="match status" value="1"/>
</dbReference>
<accession>A0A1H6F936</accession>
<evidence type="ECO:0000256" key="2">
    <source>
        <dbReference type="ARBA" id="ARBA00017562"/>
    </source>
</evidence>
<dbReference type="PANTHER" id="PTHR45266">
    <property type="entry name" value="OXALOACETATE DECARBOXYLASE ALPHA CHAIN"/>
    <property type="match status" value="1"/>
</dbReference>
<dbReference type="FunFam" id="2.40.50.100:FF:000003">
    <property type="entry name" value="Acetyl-CoA carboxylase biotin carboxyl carrier protein"/>
    <property type="match status" value="1"/>
</dbReference>
<name>A0A1H6F936_9GAMM</name>
<keyword evidence="4" id="KW-0276">Fatty acid metabolism</keyword>
<keyword evidence="3 4" id="KW-0092">Biotin</keyword>
<organism evidence="6 7">
    <name type="scientific">Candidatus Venteria ishoeyi</name>
    <dbReference type="NCBI Taxonomy" id="1899563"/>
    <lineage>
        <taxon>Bacteria</taxon>
        <taxon>Pseudomonadati</taxon>
        <taxon>Pseudomonadota</taxon>
        <taxon>Gammaproteobacteria</taxon>
        <taxon>Thiotrichales</taxon>
        <taxon>Thiotrichaceae</taxon>
        <taxon>Venteria</taxon>
    </lineage>
</organism>
<dbReference type="PRINTS" id="PR01071">
    <property type="entry name" value="ACOABIOTINCC"/>
</dbReference>
<dbReference type="EMBL" id="FMSV02000502">
    <property type="protein sequence ID" value="SEH06627.1"/>
    <property type="molecule type" value="Genomic_DNA"/>
</dbReference>
<dbReference type="PANTHER" id="PTHR45266:SF3">
    <property type="entry name" value="OXALOACETATE DECARBOXYLASE ALPHA CHAIN"/>
    <property type="match status" value="1"/>
</dbReference>
<dbReference type="GO" id="GO:0009317">
    <property type="term" value="C:acetyl-CoA carboxylase complex"/>
    <property type="evidence" value="ECO:0007669"/>
    <property type="project" value="InterPro"/>
</dbReference>
<dbReference type="InterPro" id="IPR050709">
    <property type="entry name" value="Biotin_Carboxyl_Carrier/Decarb"/>
</dbReference>
<sequence length="151" mass="16029">MDIRKIKKLIDLVEDSGIAEIEIQEGEESVRITRHNPNPAPVAAAPVAYAPAPAAAPIASAPVAAEAPAAAEQTGHQVKSPMVGTFYRSPSPTSKSFVEEGQMVQEGDTLCIIEAMKILNQIAADKSGKVSRILVENGAPIEFDQPLFIIE</sequence>
<dbReference type="RefSeq" id="WP_103920385.1">
    <property type="nucleotide sequence ID" value="NZ_FMSV02000502.1"/>
</dbReference>
<dbReference type="PROSITE" id="PS50968">
    <property type="entry name" value="BIOTINYL_LIPOYL"/>
    <property type="match status" value="1"/>
</dbReference>
<dbReference type="GO" id="GO:0003989">
    <property type="term" value="F:acetyl-CoA carboxylase activity"/>
    <property type="evidence" value="ECO:0007669"/>
    <property type="project" value="InterPro"/>
</dbReference>
<keyword evidence="4" id="KW-0444">Lipid biosynthesis</keyword>
<dbReference type="SUPFAM" id="SSF51230">
    <property type="entry name" value="Single hybrid motif"/>
    <property type="match status" value="1"/>
</dbReference>
<comment type="pathway">
    <text evidence="4">Lipid metabolism; fatty acid biosynthesis.</text>
</comment>
<evidence type="ECO:0000256" key="1">
    <source>
        <dbReference type="ARBA" id="ARBA00003761"/>
    </source>
</evidence>
<dbReference type="OrthoDB" id="9811735at2"/>
<evidence type="ECO:0000259" key="5">
    <source>
        <dbReference type="PROSITE" id="PS50968"/>
    </source>
</evidence>
<dbReference type="Proteomes" id="UP000236724">
    <property type="component" value="Unassembled WGS sequence"/>
</dbReference>
<feature type="domain" description="Lipoyl-binding" evidence="5">
    <location>
        <begin position="75"/>
        <end position="151"/>
    </location>
</feature>
<dbReference type="Gene3D" id="2.40.50.100">
    <property type="match status" value="1"/>
</dbReference>
<keyword evidence="4" id="KW-0275">Fatty acid biosynthesis</keyword>
<evidence type="ECO:0000256" key="4">
    <source>
        <dbReference type="RuleBase" id="RU364072"/>
    </source>
</evidence>
<comment type="function">
    <text evidence="1 4">This protein is a component of the acetyl coenzyme A carboxylase complex; first, biotin carboxylase catalyzes the carboxylation of the carrier protein and then the transcarboxylase transfers the carboxyl group to form malonyl-CoA.</text>
</comment>
<proteinExistence type="predicted"/>
<evidence type="ECO:0000256" key="3">
    <source>
        <dbReference type="ARBA" id="ARBA00023267"/>
    </source>
</evidence>